<evidence type="ECO:0000256" key="6">
    <source>
        <dbReference type="ARBA" id="ARBA00023212"/>
    </source>
</evidence>
<dbReference type="AlphaFoldDB" id="A0A7M5X1V9"/>
<evidence type="ECO:0000256" key="2">
    <source>
        <dbReference type="ARBA" id="ARBA00022490"/>
    </source>
</evidence>
<keyword evidence="2" id="KW-0963">Cytoplasm</keyword>
<dbReference type="Gene3D" id="1.10.287.1490">
    <property type="match status" value="1"/>
</dbReference>
<dbReference type="GO" id="GO:0048167">
    <property type="term" value="P:regulation of synaptic plasticity"/>
    <property type="evidence" value="ECO:0007669"/>
    <property type="project" value="TreeGrafter"/>
</dbReference>
<evidence type="ECO:0000256" key="10">
    <source>
        <dbReference type="SAM" id="MobiDB-lite"/>
    </source>
</evidence>
<dbReference type="GO" id="GO:0007274">
    <property type="term" value="P:neuromuscular synaptic transmission"/>
    <property type="evidence" value="ECO:0007669"/>
    <property type="project" value="TreeGrafter"/>
</dbReference>
<dbReference type="RefSeq" id="XP_066932593.1">
    <property type="nucleotide sequence ID" value="XM_067076492.1"/>
</dbReference>
<evidence type="ECO:0000256" key="8">
    <source>
        <dbReference type="ARBA" id="ARBA00034106"/>
    </source>
</evidence>
<comment type="subcellular location">
    <subcellularLocation>
        <location evidence="1">Cytoplasm</location>
        <location evidence="1">Cytoskeleton</location>
    </subcellularLocation>
    <subcellularLocation>
        <location evidence="8">Presynapse</location>
    </subcellularLocation>
</comment>
<feature type="compositionally biased region" description="Polar residues" evidence="10">
    <location>
        <begin position="39"/>
        <end position="52"/>
    </location>
</feature>
<feature type="compositionally biased region" description="Polar residues" evidence="10">
    <location>
        <begin position="1"/>
        <end position="12"/>
    </location>
</feature>
<dbReference type="Proteomes" id="UP000594262">
    <property type="component" value="Unplaced"/>
</dbReference>
<feature type="coiled-coil region" evidence="9">
    <location>
        <begin position="636"/>
        <end position="837"/>
    </location>
</feature>
<protein>
    <submittedName>
        <fullName evidence="11">Uncharacterized protein</fullName>
    </submittedName>
</protein>
<dbReference type="GO" id="GO:0030424">
    <property type="term" value="C:axon"/>
    <property type="evidence" value="ECO:0007669"/>
    <property type="project" value="UniProtKB-SubCell"/>
</dbReference>
<reference evidence="11" key="1">
    <citation type="submission" date="2021-01" db="UniProtKB">
        <authorList>
            <consortium name="EnsemblMetazoa"/>
        </authorList>
    </citation>
    <scope>IDENTIFICATION</scope>
</reference>
<dbReference type="GO" id="GO:0098882">
    <property type="term" value="F:structural constituent of presynaptic active zone"/>
    <property type="evidence" value="ECO:0007669"/>
    <property type="project" value="TreeGrafter"/>
</dbReference>
<dbReference type="GeneID" id="136820298"/>
<dbReference type="OrthoDB" id="2019763at2759"/>
<proteinExistence type="predicted"/>
<dbReference type="InterPro" id="IPR019323">
    <property type="entry name" value="ELKS/CAST"/>
</dbReference>
<dbReference type="PANTHER" id="PTHR18861:SF0">
    <property type="entry name" value="BRUCHPILOT, ISOFORM J"/>
    <property type="match status" value="1"/>
</dbReference>
<dbReference type="EnsemblMetazoa" id="CLYHEMT016293.1">
    <property type="protein sequence ID" value="CLYHEMP016293.1"/>
    <property type="gene ID" value="CLYHEMG016293"/>
</dbReference>
<dbReference type="PANTHER" id="PTHR18861">
    <property type="entry name" value="ELKS/RAB6-INTERACTING/CAST PROTEIN"/>
    <property type="match status" value="1"/>
</dbReference>
<accession>A0A7M5X1V9</accession>
<feature type="compositionally biased region" description="Low complexity" evidence="10">
    <location>
        <begin position="53"/>
        <end position="70"/>
    </location>
</feature>
<evidence type="ECO:0000256" key="3">
    <source>
        <dbReference type="ARBA" id="ARBA00022553"/>
    </source>
</evidence>
<keyword evidence="7" id="KW-0966">Cell projection</keyword>
<sequence length="951" mass="110017">MASVTETTVDTTNLDDHIRSPFQLSTKSKDKSVKLVSLPQNLATSPTQNNNESGSGSRDLLSSVSSTDSLEAGSPRTSSFGASPFSLNIKKVSKSSVGSTTPLSPILSPSSLSSATTLTNSQDKIIEIQKEVNSLKKENEAKDAKLSSSLKSIKQFWSPELKKERAARKEETEKCLILKEKYQIANSQIEEYKNALEDLESEFKSQQKNIQDLNEKVKNNHEETTKDHQDQLEKLRTEVRTKEDEIFVLTKTLEDLENEYNSQEDQLKEKNKCVAELEHILTDYEQKLEDYDHCKRDLEKAVNAVQEQEIDYQMLKKEYDEMKSVHSESQANEEEVQRLQIKIDELERDLTDQTKLVDASDEELKRLEKVNEEKEVRIHRLEEELNKNEKEYDDVKEQLSTLQTALEEIETENKTLQEKIQEGTISSDSLEQKDREIRNLNTKYEKLDKYLTERENALELCRDELKGVKNANRDLRMEKDNLENQLFEHKSTVDRLEKQKDRFTRPKEDVALVSAHNELKAKHEETTKQIQELRGKLSQYDDTMKTKDNSISALESSQSEQNEIIFGLEKQLEESNAKTEQNQKNIEELEKEKTTLNDELTKLKQQNVTLKKPVEDIAASALSKNGKQGKKMWDEMAKKDERIEELERQLKEKTKQLGLLKKNQTAEREKQHQLVNESKKVEQEIQQLEDEKDKRDKRIIMLEDALRESVTIAVEREDLLASHKEMYENAVNKMNSTNSEYERVELEKKITNIKNAFLILSLSEKDALIASMEATRKRQNEELFNIKQETLLASISEKDNQIAHLELQSSKTKKQDIKQLKLEKEKFVEQLKAQNNNRMTILSNGENENNLLINELESAPPEQVYEAIRHLHNSTSKLEFYIEEFLSYSNEQYKKVLDDLPTIPKTKCKSIDSLKKLSKPELLKELKVVDVDCNQLKGFVHSLLDKLEGVA</sequence>
<dbReference type="SUPFAM" id="SSF57997">
    <property type="entry name" value="Tropomyosin"/>
    <property type="match status" value="1"/>
</dbReference>
<evidence type="ECO:0000313" key="11">
    <source>
        <dbReference type="EnsemblMetazoa" id="CLYHEMP016293.1"/>
    </source>
</evidence>
<dbReference type="GO" id="GO:0048788">
    <property type="term" value="C:cytoskeleton of presynaptic active zone"/>
    <property type="evidence" value="ECO:0007669"/>
    <property type="project" value="TreeGrafter"/>
</dbReference>
<keyword evidence="5 9" id="KW-0175">Coiled coil</keyword>
<feature type="coiled-coil region" evidence="9">
    <location>
        <begin position="118"/>
        <end position="145"/>
    </location>
</feature>
<evidence type="ECO:0000256" key="4">
    <source>
        <dbReference type="ARBA" id="ARBA00023018"/>
    </source>
</evidence>
<name>A0A7M5X1V9_9CNID</name>
<evidence type="ECO:0000256" key="7">
    <source>
        <dbReference type="ARBA" id="ARBA00023273"/>
    </source>
</evidence>
<keyword evidence="4" id="KW-0770">Synapse</keyword>
<evidence type="ECO:0000256" key="5">
    <source>
        <dbReference type="ARBA" id="ARBA00023054"/>
    </source>
</evidence>
<feature type="coiled-coil region" evidence="9">
    <location>
        <begin position="569"/>
        <end position="606"/>
    </location>
</feature>
<evidence type="ECO:0000313" key="12">
    <source>
        <dbReference type="Proteomes" id="UP000594262"/>
    </source>
</evidence>
<feature type="coiled-coil region" evidence="9">
    <location>
        <begin position="175"/>
        <end position="543"/>
    </location>
</feature>
<evidence type="ECO:0000256" key="9">
    <source>
        <dbReference type="SAM" id="Coils"/>
    </source>
</evidence>
<keyword evidence="6" id="KW-0206">Cytoskeleton</keyword>
<keyword evidence="3" id="KW-0597">Phosphoprotein</keyword>
<evidence type="ECO:0000256" key="1">
    <source>
        <dbReference type="ARBA" id="ARBA00004245"/>
    </source>
</evidence>
<organism evidence="11 12">
    <name type="scientific">Clytia hemisphaerica</name>
    <dbReference type="NCBI Taxonomy" id="252671"/>
    <lineage>
        <taxon>Eukaryota</taxon>
        <taxon>Metazoa</taxon>
        <taxon>Cnidaria</taxon>
        <taxon>Hydrozoa</taxon>
        <taxon>Hydroidolina</taxon>
        <taxon>Leptothecata</taxon>
        <taxon>Obeliida</taxon>
        <taxon>Clytiidae</taxon>
        <taxon>Clytia</taxon>
    </lineage>
</organism>
<keyword evidence="12" id="KW-1185">Reference proteome</keyword>
<dbReference type="Pfam" id="PF10174">
    <property type="entry name" value="Cast"/>
    <property type="match status" value="2"/>
</dbReference>
<feature type="region of interest" description="Disordered" evidence="10">
    <location>
        <begin position="1"/>
        <end position="78"/>
    </location>
</feature>